<feature type="non-terminal residue" evidence="3">
    <location>
        <position position="1"/>
    </location>
</feature>
<evidence type="ECO:0000313" key="2">
    <source>
        <dbReference type="Proteomes" id="UP000694864"/>
    </source>
</evidence>
<dbReference type="Proteomes" id="UP000694864">
    <property type="component" value="Unplaced"/>
</dbReference>
<dbReference type="PANTHER" id="PTHR11439">
    <property type="entry name" value="GAG-POL-RELATED RETROTRANSPOSON"/>
    <property type="match status" value="1"/>
</dbReference>
<dbReference type="InterPro" id="IPR013103">
    <property type="entry name" value="RVT_2"/>
</dbReference>
<dbReference type="SUPFAM" id="SSF56672">
    <property type="entry name" value="DNA/RNA polymerases"/>
    <property type="match status" value="1"/>
</dbReference>
<dbReference type="PANTHER" id="PTHR11439:SF470">
    <property type="entry name" value="CYSTEINE-RICH RLK (RECEPTOR-LIKE PROTEIN KINASE) 8"/>
    <property type="match status" value="1"/>
</dbReference>
<gene>
    <name evidence="3" type="primary">LOC109131651</name>
</gene>
<reference evidence="3" key="2">
    <citation type="submission" date="2025-08" db="UniProtKB">
        <authorList>
            <consortium name="RefSeq"/>
        </authorList>
    </citation>
    <scope>IDENTIFICATION</scope>
    <source>
        <tissue evidence="3">Leaf</tissue>
    </source>
</reference>
<name>A0ABM1RH74_CAMSA</name>
<dbReference type="RefSeq" id="XP_019098362.1">
    <property type="nucleotide sequence ID" value="XM_019242817.1"/>
</dbReference>
<feature type="non-terminal residue" evidence="3">
    <location>
        <position position="220"/>
    </location>
</feature>
<feature type="domain" description="Reverse transcriptase Ty1/copia-type" evidence="1">
    <location>
        <begin position="1"/>
        <end position="115"/>
    </location>
</feature>
<evidence type="ECO:0000259" key="1">
    <source>
        <dbReference type="Pfam" id="PF07727"/>
    </source>
</evidence>
<keyword evidence="2" id="KW-1185">Reference proteome</keyword>
<dbReference type="Pfam" id="PF07727">
    <property type="entry name" value="RVT_2"/>
    <property type="match status" value="1"/>
</dbReference>
<proteinExistence type="predicted"/>
<evidence type="ECO:0000313" key="3">
    <source>
        <dbReference type="RefSeq" id="XP_019098362.1"/>
    </source>
</evidence>
<accession>A0ABM1RH74</accession>
<reference evidence="2" key="1">
    <citation type="journal article" date="2014" name="Nat. Commun.">
        <title>The emerging biofuel crop Camelina sativa retains a highly undifferentiated hexaploid genome structure.</title>
        <authorList>
            <person name="Kagale S."/>
            <person name="Koh C."/>
            <person name="Nixon J."/>
            <person name="Bollina V."/>
            <person name="Clarke W.E."/>
            <person name="Tuteja R."/>
            <person name="Spillane C."/>
            <person name="Robinson S.J."/>
            <person name="Links M.G."/>
            <person name="Clarke C."/>
            <person name="Higgins E.E."/>
            <person name="Huebert T."/>
            <person name="Sharpe A.G."/>
            <person name="Parkin I.A."/>
        </authorList>
    </citation>
    <scope>NUCLEOTIDE SEQUENCE [LARGE SCALE GENOMIC DNA]</scope>
    <source>
        <strain evidence="2">cv. DH55</strain>
    </source>
</reference>
<dbReference type="GeneID" id="109131651"/>
<dbReference type="InterPro" id="IPR043502">
    <property type="entry name" value="DNA/RNA_pol_sf"/>
</dbReference>
<organism evidence="2 3">
    <name type="scientific">Camelina sativa</name>
    <name type="common">False flax</name>
    <name type="synonym">Myagrum sativum</name>
    <dbReference type="NCBI Taxonomy" id="90675"/>
    <lineage>
        <taxon>Eukaryota</taxon>
        <taxon>Viridiplantae</taxon>
        <taxon>Streptophyta</taxon>
        <taxon>Embryophyta</taxon>
        <taxon>Tracheophyta</taxon>
        <taxon>Spermatophyta</taxon>
        <taxon>Magnoliopsida</taxon>
        <taxon>eudicotyledons</taxon>
        <taxon>Gunneridae</taxon>
        <taxon>Pentapetalae</taxon>
        <taxon>rosids</taxon>
        <taxon>malvids</taxon>
        <taxon>Brassicales</taxon>
        <taxon>Brassicaceae</taxon>
        <taxon>Camelineae</taxon>
        <taxon>Camelina</taxon>
    </lineage>
</organism>
<protein>
    <submittedName>
        <fullName evidence="3">Uncharacterized protein LOC109131651</fullName>
    </submittedName>
</protein>
<sequence length="220" mass="24631">AWYHKLSSTLRAHGFKRSEADHTLFTLRSANGLVVVLIYVDDIIISGDDKEGIDTTKALLNTSFDIKDLGALKYFLGIEISRSPEGLFLSQRKYTLDLLHETGKHGAKPVSTPLEEGYQVKRKGEMKPTPNAPATKLADPYADPGRYRRLVGKLIYLKITRPDLCYAVNQVSQHMQAPTNFDWNTVERIMCYLKGSPGQGVWMGKNNSTEIVGYCDADYA</sequence>